<dbReference type="PANTHER" id="PTHR34203:SF15">
    <property type="entry name" value="SLL1173 PROTEIN"/>
    <property type="match status" value="1"/>
</dbReference>
<dbReference type="NCBIfam" id="TIGR01444">
    <property type="entry name" value="fkbM_fam"/>
    <property type="match status" value="1"/>
</dbReference>
<dbReference type="SUPFAM" id="SSF53335">
    <property type="entry name" value="S-adenosyl-L-methionine-dependent methyltransferases"/>
    <property type="match status" value="1"/>
</dbReference>
<proteinExistence type="predicted"/>
<dbReference type="InterPro" id="IPR006342">
    <property type="entry name" value="FkbM_mtfrase"/>
</dbReference>
<gene>
    <name evidence="2" type="ORF">VF08_15545</name>
</gene>
<organism evidence="2 3">
    <name type="scientific">Nostoc linckia z8</name>
    <dbReference type="NCBI Taxonomy" id="1628746"/>
    <lineage>
        <taxon>Bacteria</taxon>
        <taxon>Bacillati</taxon>
        <taxon>Cyanobacteriota</taxon>
        <taxon>Cyanophyceae</taxon>
        <taxon>Nostocales</taxon>
        <taxon>Nostocaceae</taxon>
        <taxon>Nostoc</taxon>
    </lineage>
</organism>
<dbReference type="Proteomes" id="UP000222310">
    <property type="component" value="Unassembled WGS sequence"/>
</dbReference>
<dbReference type="InterPro" id="IPR029063">
    <property type="entry name" value="SAM-dependent_MTases_sf"/>
</dbReference>
<reference evidence="2 3" key="1">
    <citation type="submission" date="2015-02" db="EMBL/GenBank/DDBJ databases">
        <title>Nostoc linckia genome annotation.</title>
        <authorList>
            <person name="Zhou Z."/>
        </authorList>
    </citation>
    <scope>NUCLEOTIDE SEQUENCE [LARGE SCALE GENOMIC DNA]</scope>
    <source>
        <strain evidence="3">z8</strain>
    </source>
</reference>
<sequence length="303" mass="34241">MLSNFDSIKFMKNIHAIQSLKYILNHPNTKNQQIFSVLKYLGWKLYKSLTNHYLDVQILPNLKVRCFPNSHSSDCIIYCGLYDYNEMKFLLRYLRDGDSFIDIGANIGIYTLLAASKLTSGSIYSFEVLPKNYTRLQENLKLNKLNQVKTYAIAVSDKKGTTTLNIAEGDSMPFITTTATNGTITVPTDTLDNLLDNQCLPSLTLAKMDIEGAEILALKGGTLLLKQQCPHVWILEINNTVENLGHSQQDVVDFLESYGYGLYHYDADSNRIISINLKTKTGLNILAIADDYLDFVRQRLADN</sequence>
<evidence type="ECO:0000313" key="3">
    <source>
        <dbReference type="Proteomes" id="UP000222310"/>
    </source>
</evidence>
<dbReference type="EMBL" id="LAHD01000039">
    <property type="protein sequence ID" value="PHK03379.1"/>
    <property type="molecule type" value="Genomic_DNA"/>
</dbReference>
<comment type="caution">
    <text evidence="2">The sequence shown here is derived from an EMBL/GenBank/DDBJ whole genome shotgun (WGS) entry which is preliminary data.</text>
</comment>
<protein>
    <recommendedName>
        <fullName evidence="1">Methyltransferase FkbM domain-containing protein</fullName>
    </recommendedName>
</protein>
<evidence type="ECO:0000259" key="1">
    <source>
        <dbReference type="Pfam" id="PF05050"/>
    </source>
</evidence>
<dbReference type="PANTHER" id="PTHR34203">
    <property type="entry name" value="METHYLTRANSFERASE, FKBM FAMILY PROTEIN"/>
    <property type="match status" value="1"/>
</dbReference>
<dbReference type="AlphaFoldDB" id="A0A9Q5ZC08"/>
<dbReference type="Pfam" id="PF05050">
    <property type="entry name" value="Methyltransf_21"/>
    <property type="match status" value="1"/>
</dbReference>
<accession>A0A9Q5ZC08</accession>
<dbReference type="InterPro" id="IPR052514">
    <property type="entry name" value="SAM-dependent_MTase"/>
</dbReference>
<feature type="domain" description="Methyltransferase FkbM" evidence="1">
    <location>
        <begin position="102"/>
        <end position="260"/>
    </location>
</feature>
<name>A0A9Q5ZC08_NOSLI</name>
<evidence type="ECO:0000313" key="2">
    <source>
        <dbReference type="EMBL" id="PHK03379.1"/>
    </source>
</evidence>
<dbReference type="Gene3D" id="3.40.50.150">
    <property type="entry name" value="Vaccinia Virus protein VP39"/>
    <property type="match status" value="1"/>
</dbReference>